<dbReference type="Gene3D" id="3.30.1330.10">
    <property type="entry name" value="PurM-like, N-terminal domain"/>
    <property type="match status" value="1"/>
</dbReference>
<gene>
    <name evidence="8" type="ORF">SAMN05216508_10615</name>
</gene>
<keyword evidence="3" id="KW-0418">Kinase</keyword>
<dbReference type="InterPro" id="IPR036676">
    <property type="entry name" value="PurM-like_C_sf"/>
</dbReference>
<dbReference type="PANTHER" id="PTHR10256">
    <property type="entry name" value="SELENIDE, WATER DIKINASE"/>
    <property type="match status" value="1"/>
</dbReference>
<feature type="domain" description="PurM-like C-terminal" evidence="7">
    <location>
        <begin position="126"/>
        <end position="294"/>
    </location>
</feature>
<dbReference type="SUPFAM" id="SSF55326">
    <property type="entry name" value="PurM N-terminal domain-like"/>
    <property type="match status" value="1"/>
</dbReference>
<reference evidence="8 9" key="1">
    <citation type="submission" date="2016-10" db="EMBL/GenBank/DDBJ databases">
        <authorList>
            <person name="de Groot N.N."/>
        </authorList>
    </citation>
    <scope>NUCLEOTIDE SEQUENCE [LARGE SCALE GENOMIC DNA]</scope>
    <source>
        <strain evidence="8 9">KHGC13</strain>
    </source>
</reference>
<dbReference type="PIRSF" id="PIRSF036407">
    <property type="entry name" value="Selenphspht_syn"/>
    <property type="match status" value="1"/>
</dbReference>
<dbReference type="GO" id="GO:0005524">
    <property type="term" value="F:ATP binding"/>
    <property type="evidence" value="ECO:0007669"/>
    <property type="project" value="UniProtKB-KW"/>
</dbReference>
<evidence type="ECO:0000259" key="6">
    <source>
        <dbReference type="Pfam" id="PF00586"/>
    </source>
</evidence>
<evidence type="ECO:0000313" key="8">
    <source>
        <dbReference type="EMBL" id="SFU46123.1"/>
    </source>
</evidence>
<protein>
    <submittedName>
        <fullName evidence="8">Selenophosphate synthase</fullName>
    </submittedName>
</protein>
<dbReference type="InterPro" id="IPR016188">
    <property type="entry name" value="PurM-like_N"/>
</dbReference>
<dbReference type="GO" id="GO:0016260">
    <property type="term" value="P:selenocysteine biosynthetic process"/>
    <property type="evidence" value="ECO:0007669"/>
    <property type="project" value="TreeGrafter"/>
</dbReference>
<keyword evidence="2" id="KW-0547">Nucleotide-binding</keyword>
<dbReference type="Pfam" id="PF02769">
    <property type="entry name" value="AIRS_C"/>
    <property type="match status" value="1"/>
</dbReference>
<evidence type="ECO:0000256" key="2">
    <source>
        <dbReference type="ARBA" id="ARBA00022741"/>
    </source>
</evidence>
<dbReference type="Gene3D" id="3.90.650.10">
    <property type="entry name" value="PurM-like C-terminal domain"/>
    <property type="match status" value="1"/>
</dbReference>
<keyword evidence="5" id="KW-0711">Selenium</keyword>
<dbReference type="STRING" id="155865.SAMN05216515_10715"/>
<dbReference type="Pfam" id="PF00586">
    <property type="entry name" value="AIRS"/>
    <property type="match status" value="1"/>
</dbReference>
<dbReference type="NCBIfam" id="TIGR00476">
    <property type="entry name" value="selD"/>
    <property type="match status" value="1"/>
</dbReference>
<dbReference type="InterPro" id="IPR036921">
    <property type="entry name" value="PurM-like_N_sf"/>
</dbReference>
<accession>A0A1I7GCG7</accession>
<evidence type="ECO:0000256" key="3">
    <source>
        <dbReference type="ARBA" id="ARBA00022777"/>
    </source>
</evidence>
<evidence type="ECO:0000256" key="1">
    <source>
        <dbReference type="ARBA" id="ARBA00022679"/>
    </source>
</evidence>
<dbReference type="GO" id="GO:0005737">
    <property type="term" value="C:cytoplasm"/>
    <property type="evidence" value="ECO:0007669"/>
    <property type="project" value="TreeGrafter"/>
</dbReference>
<dbReference type="PANTHER" id="PTHR10256:SF0">
    <property type="entry name" value="INACTIVE SELENIDE, WATER DIKINASE-LIKE PROTEIN-RELATED"/>
    <property type="match status" value="1"/>
</dbReference>
<keyword evidence="4" id="KW-0067">ATP-binding</keyword>
<sequence length="304" mass="32354">MGFDTADDAAVYKITDDIALIETVDIFPPVVDDPYEYGQIAAANSLSDVYAMGGVPKLAMNVLCIPEDLDPKVVNDIMQGGYAKVQEAGAIICGGHTIKDNEPKYGLCVSGFVHPEKVIANSTAHKGDVLIVTKAVGTGILNNAVKADLITPDSVKTLAASMAQLNRRPAEIMSDFHVSACTDITGFGLLGHTYEMAEGSGMNIVLDHTKIPALPEALDMARMGVVPAGAYKNRKWIGPNVSIMEDVPLEYSDLLFDPQTSGGLLITVPEEESQELLRRLKDEIPAAEIIGYVSGPACPPVTVI</sequence>
<dbReference type="Proteomes" id="UP000198817">
    <property type="component" value="Unassembled WGS sequence"/>
</dbReference>
<keyword evidence="9" id="KW-1185">Reference proteome</keyword>
<evidence type="ECO:0000256" key="4">
    <source>
        <dbReference type="ARBA" id="ARBA00022840"/>
    </source>
</evidence>
<dbReference type="EMBL" id="FPBT01000006">
    <property type="protein sequence ID" value="SFU46123.1"/>
    <property type="molecule type" value="Genomic_DNA"/>
</dbReference>
<dbReference type="InterPro" id="IPR004536">
    <property type="entry name" value="SPS/SelD"/>
</dbReference>
<keyword evidence="1" id="KW-0808">Transferase</keyword>
<proteinExistence type="predicted"/>
<name>A0A1I7GCG7_9FIRM</name>
<feature type="domain" description="PurM-like N-terminal" evidence="6">
    <location>
        <begin position="7"/>
        <end position="113"/>
    </location>
</feature>
<organism evidence="8 9">
    <name type="scientific">Eubacterium pyruvativorans</name>
    <dbReference type="NCBI Taxonomy" id="155865"/>
    <lineage>
        <taxon>Bacteria</taxon>
        <taxon>Bacillati</taxon>
        <taxon>Bacillota</taxon>
        <taxon>Clostridia</taxon>
        <taxon>Eubacteriales</taxon>
        <taxon>Eubacteriaceae</taxon>
        <taxon>Eubacterium</taxon>
    </lineage>
</organism>
<dbReference type="SUPFAM" id="SSF56042">
    <property type="entry name" value="PurM C-terminal domain-like"/>
    <property type="match status" value="1"/>
</dbReference>
<dbReference type="AlphaFoldDB" id="A0A1I7GCG7"/>
<evidence type="ECO:0000313" key="9">
    <source>
        <dbReference type="Proteomes" id="UP000198817"/>
    </source>
</evidence>
<dbReference type="GO" id="GO:0004756">
    <property type="term" value="F:selenide, water dikinase activity"/>
    <property type="evidence" value="ECO:0007669"/>
    <property type="project" value="TreeGrafter"/>
</dbReference>
<evidence type="ECO:0000256" key="5">
    <source>
        <dbReference type="ARBA" id="ARBA00023266"/>
    </source>
</evidence>
<evidence type="ECO:0000259" key="7">
    <source>
        <dbReference type="Pfam" id="PF02769"/>
    </source>
</evidence>
<dbReference type="InterPro" id="IPR010918">
    <property type="entry name" value="PurM-like_C_dom"/>
</dbReference>
<dbReference type="CDD" id="cd02195">
    <property type="entry name" value="SelD"/>
    <property type="match status" value="1"/>
</dbReference>